<dbReference type="CDD" id="cd00207">
    <property type="entry name" value="fer2"/>
    <property type="match status" value="1"/>
</dbReference>
<comment type="cofactor">
    <cofactor evidence="8">
        <name>[2Fe-2S] cluster</name>
        <dbReference type="ChEBI" id="CHEBI:190135"/>
    </cofactor>
</comment>
<dbReference type="InterPro" id="IPR036010">
    <property type="entry name" value="2Fe-2S_ferredoxin-like_sf"/>
</dbReference>
<proteinExistence type="inferred from homology"/>
<keyword evidence="3" id="KW-0001">2Fe-2S</keyword>
<dbReference type="GO" id="GO:0046872">
    <property type="term" value="F:metal ion binding"/>
    <property type="evidence" value="ECO:0007669"/>
    <property type="project" value="UniProtKB-KW"/>
</dbReference>
<evidence type="ECO:0000256" key="4">
    <source>
        <dbReference type="ARBA" id="ARBA00022723"/>
    </source>
</evidence>
<keyword evidence="7" id="KW-0411">Iron-sulfur</keyword>
<evidence type="ECO:0000256" key="7">
    <source>
        <dbReference type="ARBA" id="ARBA00023014"/>
    </source>
</evidence>
<comment type="similarity">
    <text evidence="1">Belongs to the 2Fe2S plant-type ferredoxin family.</text>
</comment>
<dbReference type="Pfam" id="PF00111">
    <property type="entry name" value="Fer2"/>
    <property type="match status" value="1"/>
</dbReference>
<reference evidence="11" key="1">
    <citation type="submission" date="2021-01" db="EMBL/GenBank/DDBJ databases">
        <authorList>
            <person name="Corre E."/>
            <person name="Pelletier E."/>
            <person name="Niang G."/>
            <person name="Scheremetjew M."/>
            <person name="Finn R."/>
            <person name="Kale V."/>
            <person name="Holt S."/>
            <person name="Cochrane G."/>
            <person name="Meng A."/>
            <person name="Brown T."/>
            <person name="Cohen L."/>
        </authorList>
    </citation>
    <scope>NUCLEOTIDE SEQUENCE</scope>
    <source>
        <strain evidence="11">CCMP722</strain>
    </source>
</reference>
<feature type="domain" description="2Fe-2S ferredoxin-type" evidence="10">
    <location>
        <begin position="209"/>
        <end position="301"/>
    </location>
</feature>
<dbReference type="GO" id="GO:0051537">
    <property type="term" value="F:2 iron, 2 sulfur cluster binding"/>
    <property type="evidence" value="ECO:0007669"/>
    <property type="project" value="UniProtKB-KW"/>
</dbReference>
<evidence type="ECO:0000256" key="6">
    <source>
        <dbReference type="ARBA" id="ARBA00023004"/>
    </source>
</evidence>
<dbReference type="PANTHER" id="PTHR43112:SF10">
    <property type="entry name" value="FERREDOXIN C 2, CHLOROPLASTIC"/>
    <property type="match status" value="1"/>
</dbReference>
<dbReference type="InterPro" id="IPR012675">
    <property type="entry name" value="Beta-grasp_dom_sf"/>
</dbReference>
<keyword evidence="2" id="KW-0813">Transport</keyword>
<keyword evidence="6" id="KW-0408">Iron</keyword>
<dbReference type="PANTHER" id="PTHR43112">
    <property type="entry name" value="FERREDOXIN"/>
    <property type="match status" value="1"/>
</dbReference>
<dbReference type="Gene3D" id="3.10.20.30">
    <property type="match status" value="1"/>
</dbReference>
<evidence type="ECO:0000256" key="3">
    <source>
        <dbReference type="ARBA" id="ARBA00022714"/>
    </source>
</evidence>
<evidence type="ECO:0000256" key="5">
    <source>
        <dbReference type="ARBA" id="ARBA00022982"/>
    </source>
</evidence>
<dbReference type="InterPro" id="IPR001041">
    <property type="entry name" value="2Fe-2S_ferredoxin-type"/>
</dbReference>
<keyword evidence="4" id="KW-0479">Metal-binding</keyword>
<organism evidence="11">
    <name type="scientific">Pyramimonas obovata</name>
    <dbReference type="NCBI Taxonomy" id="1411642"/>
    <lineage>
        <taxon>Eukaryota</taxon>
        <taxon>Viridiplantae</taxon>
        <taxon>Chlorophyta</taxon>
        <taxon>Pyramimonadophyceae</taxon>
        <taxon>Pyramimonadales</taxon>
        <taxon>Pyramimonadaceae</taxon>
        <taxon>Pyramimonas</taxon>
        <taxon>Pyramimonas incertae sedis</taxon>
    </lineage>
</organism>
<accession>A0A7S0RV51</accession>
<dbReference type="AlphaFoldDB" id="A0A7S0RV51"/>
<evidence type="ECO:0000256" key="8">
    <source>
        <dbReference type="ARBA" id="ARBA00034078"/>
    </source>
</evidence>
<protein>
    <recommendedName>
        <fullName evidence="10">2Fe-2S ferredoxin-type domain-containing protein</fullName>
    </recommendedName>
</protein>
<evidence type="ECO:0000256" key="9">
    <source>
        <dbReference type="SAM" id="MobiDB-lite"/>
    </source>
</evidence>
<feature type="region of interest" description="Disordered" evidence="9">
    <location>
        <begin position="14"/>
        <end position="34"/>
    </location>
</feature>
<evidence type="ECO:0000259" key="10">
    <source>
        <dbReference type="PROSITE" id="PS51085"/>
    </source>
</evidence>
<dbReference type="PROSITE" id="PS51085">
    <property type="entry name" value="2FE2S_FER_2"/>
    <property type="match status" value="1"/>
</dbReference>
<feature type="region of interest" description="Disordered" evidence="9">
    <location>
        <begin position="56"/>
        <end position="75"/>
    </location>
</feature>
<keyword evidence="5" id="KW-0249">Electron transport</keyword>
<dbReference type="SUPFAM" id="SSF54292">
    <property type="entry name" value="2Fe-2S ferredoxin-like"/>
    <property type="match status" value="1"/>
</dbReference>
<name>A0A7S0RV51_9CHLO</name>
<feature type="compositionally biased region" description="Polar residues" evidence="9">
    <location>
        <begin position="22"/>
        <end position="34"/>
    </location>
</feature>
<evidence type="ECO:0000256" key="1">
    <source>
        <dbReference type="ARBA" id="ARBA00007874"/>
    </source>
</evidence>
<sequence length="338" mass="36863">MALAATLTSQGSILRADGPRNNAASGCSSHTSFSCTPRRLRTTNTCRKGLVFASKEGPAQTKVSTDSRKENKQSLADKLGVGLGPIALSFQEDQEAENREQEETNKGVGVDKIAEAAGVSLGPIALSLGDSARERLEEGETGTLESIAPMTTEEWRKTYENEEGVDLWVEDDFNAPSRLQGGKDLGTDVVNIENKALVGTEYDPDVPVYNIKITDPVTGHVYDVDCPDDRYILFEAEEKGLKLPNACRNGCCTQCAVKIKSGELYQPEALGVSKELQQQGYALLCVAYPDTDLEVELQDPDEVYHMQFGAAFESQATSKYLDSIERDDFALELAQMDE</sequence>
<gene>
    <name evidence="11" type="ORF">POBO1169_LOCUS18306</name>
</gene>
<evidence type="ECO:0000256" key="2">
    <source>
        <dbReference type="ARBA" id="ARBA00022448"/>
    </source>
</evidence>
<dbReference type="EMBL" id="HBFA01036625">
    <property type="protein sequence ID" value="CAD8687774.1"/>
    <property type="molecule type" value="Transcribed_RNA"/>
</dbReference>
<evidence type="ECO:0000313" key="11">
    <source>
        <dbReference type="EMBL" id="CAD8687774.1"/>
    </source>
</evidence>